<feature type="compositionally biased region" description="Low complexity" evidence="1">
    <location>
        <begin position="33"/>
        <end position="56"/>
    </location>
</feature>
<gene>
    <name evidence="2" type="ORF">R5W23_005446</name>
</gene>
<keyword evidence="3" id="KW-1185">Reference proteome</keyword>
<protein>
    <submittedName>
        <fullName evidence="2">Uncharacterized protein</fullName>
    </submittedName>
</protein>
<organism evidence="2 3">
    <name type="scientific">Gemmata algarum</name>
    <dbReference type="NCBI Taxonomy" id="2975278"/>
    <lineage>
        <taxon>Bacteria</taxon>
        <taxon>Pseudomonadati</taxon>
        <taxon>Planctomycetota</taxon>
        <taxon>Planctomycetia</taxon>
        <taxon>Gemmatales</taxon>
        <taxon>Gemmataceae</taxon>
        <taxon>Gemmata</taxon>
    </lineage>
</organism>
<dbReference type="EMBL" id="JAXBLV010000253">
    <property type="protein sequence ID" value="MDY3563824.1"/>
    <property type="molecule type" value="Genomic_DNA"/>
</dbReference>
<sequence>MSIVRMGMSEDSKFAEGYDAIFGKKTAKKSAAKKPAPAAKKPAPAAKKPAPATKKK</sequence>
<dbReference type="Proteomes" id="UP001272242">
    <property type="component" value="Unassembled WGS sequence"/>
</dbReference>
<evidence type="ECO:0000313" key="2">
    <source>
        <dbReference type="EMBL" id="MDY3563824.1"/>
    </source>
</evidence>
<evidence type="ECO:0000313" key="3">
    <source>
        <dbReference type="Proteomes" id="UP001272242"/>
    </source>
</evidence>
<name>A0ABU5F9H8_9BACT</name>
<comment type="caution">
    <text evidence="2">The sequence shown here is derived from an EMBL/GenBank/DDBJ whole genome shotgun (WGS) entry which is preliminary data.</text>
</comment>
<dbReference type="RefSeq" id="WP_157506634.1">
    <property type="nucleotide sequence ID" value="NZ_JAXBLV010000253.1"/>
</dbReference>
<feature type="region of interest" description="Disordered" evidence="1">
    <location>
        <begin position="26"/>
        <end position="56"/>
    </location>
</feature>
<accession>A0ABU5F9H8</accession>
<evidence type="ECO:0000256" key="1">
    <source>
        <dbReference type="SAM" id="MobiDB-lite"/>
    </source>
</evidence>
<reference evidence="3" key="1">
    <citation type="journal article" date="2023" name="Mar. Drugs">
        <title>Gemmata algarum, a Novel Planctomycete Isolated from an Algal Mat, Displays Antimicrobial Activity.</title>
        <authorList>
            <person name="Kumar G."/>
            <person name="Kallscheuer N."/>
            <person name="Kashif M."/>
            <person name="Ahamad S."/>
            <person name="Jagadeeshwari U."/>
            <person name="Pannikurungottu S."/>
            <person name="Haufschild T."/>
            <person name="Kabuu M."/>
            <person name="Sasikala C."/>
            <person name="Jogler C."/>
            <person name="Ramana C."/>
        </authorList>
    </citation>
    <scope>NUCLEOTIDE SEQUENCE [LARGE SCALE GENOMIC DNA]</scope>
    <source>
        <strain evidence="3">JC673</strain>
    </source>
</reference>
<proteinExistence type="predicted"/>